<dbReference type="GO" id="GO:0005829">
    <property type="term" value="C:cytosol"/>
    <property type="evidence" value="ECO:0007669"/>
    <property type="project" value="TreeGrafter"/>
</dbReference>
<dbReference type="RefSeq" id="WP_160347402.1">
    <property type="nucleotide sequence ID" value="NZ_WSRR01000043.1"/>
</dbReference>
<organism evidence="1 2">
    <name type="scientific">Adlercreutzia mucosicola</name>
    <dbReference type="NCBI Taxonomy" id="580026"/>
    <lineage>
        <taxon>Bacteria</taxon>
        <taxon>Bacillati</taxon>
        <taxon>Actinomycetota</taxon>
        <taxon>Coriobacteriia</taxon>
        <taxon>Eggerthellales</taxon>
        <taxon>Eggerthellaceae</taxon>
        <taxon>Adlercreutzia</taxon>
    </lineage>
</organism>
<proteinExistence type="predicted"/>
<gene>
    <name evidence="1" type="ORF">GKZ27_11065</name>
</gene>
<dbReference type="Gene3D" id="3.40.50.880">
    <property type="match status" value="1"/>
</dbReference>
<name>A0A6N8JQU0_9ACTN</name>
<dbReference type="GO" id="GO:0006598">
    <property type="term" value="P:polyamine catabolic process"/>
    <property type="evidence" value="ECO:0007669"/>
    <property type="project" value="TreeGrafter"/>
</dbReference>
<dbReference type="Pfam" id="PF07722">
    <property type="entry name" value="Peptidase_C26"/>
    <property type="match status" value="1"/>
</dbReference>
<accession>A0A6N8JQU0</accession>
<dbReference type="PANTHER" id="PTHR43235">
    <property type="entry name" value="GLUTAMINE AMIDOTRANSFERASE PB2B2.05-RELATED"/>
    <property type="match status" value="1"/>
</dbReference>
<dbReference type="OrthoDB" id="9813383at2"/>
<dbReference type="SUPFAM" id="SSF52317">
    <property type="entry name" value="Class I glutamine amidotransferase-like"/>
    <property type="match status" value="1"/>
</dbReference>
<dbReference type="InterPro" id="IPR029062">
    <property type="entry name" value="Class_I_gatase-like"/>
</dbReference>
<dbReference type="CDD" id="cd01745">
    <property type="entry name" value="GATase1_2"/>
    <property type="match status" value="1"/>
</dbReference>
<dbReference type="InterPro" id="IPR011697">
    <property type="entry name" value="Peptidase_C26"/>
</dbReference>
<comment type="caution">
    <text evidence="1">The sequence shown here is derived from an EMBL/GenBank/DDBJ whole genome shotgun (WGS) entry which is preliminary data.</text>
</comment>
<keyword evidence="1" id="KW-0378">Hydrolase</keyword>
<dbReference type="PROSITE" id="PS51273">
    <property type="entry name" value="GATASE_TYPE_1"/>
    <property type="match status" value="1"/>
</dbReference>
<keyword evidence="2" id="KW-1185">Reference proteome</keyword>
<dbReference type="PANTHER" id="PTHR43235:SF1">
    <property type="entry name" value="GLUTAMINE AMIDOTRANSFERASE PB2B2.05-RELATED"/>
    <property type="match status" value="1"/>
</dbReference>
<sequence length="244" mass="26208">MTKPLIAVPMQVENPDTSLYSIKKRYLASLKQAGCAVVVLPPSLTEDEAAVVLDRVDGLLLPGGGDVDPARYGAVVASPHCSPTPERDRLEAALIRQAAERDMPILGICRGMQIMNVALGGTLTQDVSPAGARTAHWQPEPYNAPSHPVRIDGESPLAAYLGLTGECAAIPVNSMHHQGVRDLAPALRPCAWADDGLVEAALWPEKRFFVAVQWHPEFLADDEPSLNLFRCFAEAARAFAASRA</sequence>
<dbReference type="InterPro" id="IPR044668">
    <property type="entry name" value="PuuD-like"/>
</dbReference>
<dbReference type="Proteomes" id="UP000463388">
    <property type="component" value="Unassembled WGS sequence"/>
</dbReference>
<dbReference type="GO" id="GO:0033969">
    <property type="term" value="F:gamma-glutamyl-gamma-aminobutyrate hydrolase activity"/>
    <property type="evidence" value="ECO:0007669"/>
    <property type="project" value="TreeGrafter"/>
</dbReference>
<protein>
    <submittedName>
        <fullName evidence="1">Gamma-glutamyl-gamma-aminobutyrate hydrolase family protein</fullName>
    </submittedName>
</protein>
<reference evidence="1 2" key="1">
    <citation type="submission" date="2019-12" db="EMBL/GenBank/DDBJ databases">
        <title>Microbes associate with the intestines of laboratory mice.</title>
        <authorList>
            <person name="Navarre W."/>
            <person name="Wong E."/>
        </authorList>
    </citation>
    <scope>NUCLEOTIDE SEQUENCE [LARGE SCALE GENOMIC DNA]</scope>
    <source>
        <strain evidence="1 2">NM66_B29</strain>
    </source>
</reference>
<evidence type="ECO:0000313" key="1">
    <source>
        <dbReference type="EMBL" id="MVX61982.1"/>
    </source>
</evidence>
<dbReference type="EMBL" id="WSRR01000043">
    <property type="protein sequence ID" value="MVX61982.1"/>
    <property type="molecule type" value="Genomic_DNA"/>
</dbReference>
<evidence type="ECO:0000313" key="2">
    <source>
        <dbReference type="Proteomes" id="UP000463388"/>
    </source>
</evidence>
<dbReference type="AlphaFoldDB" id="A0A6N8JQU0"/>